<keyword evidence="2" id="KW-0812">Transmembrane</keyword>
<dbReference type="EMBL" id="JACJSW010000155">
    <property type="protein sequence ID" value="MBD2622799.1"/>
    <property type="molecule type" value="Genomic_DNA"/>
</dbReference>
<evidence type="ECO:0000256" key="1">
    <source>
        <dbReference type="SAM" id="MobiDB-lite"/>
    </source>
</evidence>
<dbReference type="Proteomes" id="UP000636187">
    <property type="component" value="Unassembled WGS sequence"/>
</dbReference>
<keyword evidence="2" id="KW-1133">Transmembrane helix</keyword>
<feature type="transmembrane region" description="Helical" evidence="2">
    <location>
        <begin position="544"/>
        <end position="566"/>
    </location>
</feature>
<evidence type="ECO:0000313" key="4">
    <source>
        <dbReference type="Proteomes" id="UP000636187"/>
    </source>
</evidence>
<protein>
    <submittedName>
        <fullName evidence="3">Uncharacterized protein</fullName>
    </submittedName>
</protein>
<keyword evidence="4" id="KW-1185">Reference proteome</keyword>
<gene>
    <name evidence="3" type="ORF">H6G48_14395</name>
</gene>
<dbReference type="RefSeq" id="WP_190722277.1">
    <property type="nucleotide sequence ID" value="NZ_JACJSW010000155.1"/>
</dbReference>
<reference evidence="3 4" key="1">
    <citation type="journal article" date="2020" name="ISME J.">
        <title>Comparative genomics reveals insights into cyanobacterial evolution and habitat adaptation.</title>
        <authorList>
            <person name="Chen M.Y."/>
            <person name="Teng W.K."/>
            <person name="Zhao L."/>
            <person name="Hu C.X."/>
            <person name="Zhou Y.K."/>
            <person name="Han B.P."/>
            <person name="Song L.R."/>
            <person name="Shu W.S."/>
        </authorList>
    </citation>
    <scope>NUCLEOTIDE SEQUENCE [LARGE SCALE GENOMIC DNA]</scope>
    <source>
        <strain evidence="3 4">FACHB-1344</strain>
    </source>
</reference>
<comment type="caution">
    <text evidence="3">The sequence shown here is derived from an EMBL/GenBank/DDBJ whole genome shotgun (WGS) entry which is preliminary data.</text>
</comment>
<organism evidence="3 4">
    <name type="scientific">Microcystis flos-aquae FACHB-1344</name>
    <dbReference type="NCBI Taxonomy" id="2692899"/>
    <lineage>
        <taxon>Bacteria</taxon>
        <taxon>Bacillati</taxon>
        <taxon>Cyanobacteriota</taxon>
        <taxon>Cyanophyceae</taxon>
        <taxon>Oscillatoriophycideae</taxon>
        <taxon>Chroococcales</taxon>
        <taxon>Microcystaceae</taxon>
        <taxon>Microcystis</taxon>
    </lineage>
</organism>
<feature type="region of interest" description="Disordered" evidence="1">
    <location>
        <begin position="725"/>
        <end position="753"/>
    </location>
</feature>
<evidence type="ECO:0000313" key="3">
    <source>
        <dbReference type="EMBL" id="MBD2622799.1"/>
    </source>
</evidence>
<keyword evidence="2" id="KW-0472">Membrane</keyword>
<name>A0ABR8HTM7_9CHRO</name>
<proteinExistence type="predicted"/>
<evidence type="ECO:0000256" key="2">
    <source>
        <dbReference type="SAM" id="Phobius"/>
    </source>
</evidence>
<sequence>MTTIHIHEFSTGILVDGTGGAGEWKSRGFSGEYMNSTLATIPTPVQLAIKNREFAVSEGASSQNPAIIGREVEYHGEAWSVIAVVTRGIDERRRGASLYRYFLCQGRGKLPDLVSWYMRKGKPTFNPSDYKQVDLFTEYDDTETQINEHIPSELDGIWEGKTPIIITQNNLQTPYPALMIHKIASKTDPARCKELISWACNVEALEQPNRFLVIYPASKKAEETIRARINSVPQLAPAIPEETLIKNAIRNSCRTGNFQENLAPIEDALNNPKIQQDYKTFWNSIFEGQGSKDAYQQGIYNESNVRLLTLQAIICPEKLPDFVAWIMKKEKDYYPISQSFQGEIVKAITQPNSLIFNPVKQGINILILNVIKQPDLIDATARLLSDKDGLWGVTYKTFTSVGLKQDLKKKAGYLSTETEGLKEKEFYVLNDARWQEIIDDLRKVWNHRFYPDPTTQKYIHLARLFDKLEVSSQEQYKGYSLTVFFYHLAQEKIPSDVYKRHKLKGDEVYNFDIKVKRDIPWYEPVFREIKETAIFLLSSVFRGGASGCFIAIIYFLLIFTLGGFFFQRLLNLANLSVPGLPGGSNNSESPIIKKAIKSFPKTKGSLLQIQQDLKQTTRADASKPNKNEIDEAISKILDPNNSFELKTLNKPEDNKDKEKWILSILYYQLYKVTPSNSDDIDGIIDKDGKTYQALKCNLLQNMQLQATQATADNCKKLGFSKVKVAKTPAKETTPSPSPSPTRDQKIEKAVSEFDKSQKTKSSLETLVRELDQAFGLDTSSSSSVIKVLDPNNEIGLFFSNMTEPADKEAWVKAILQYQESLKSRLKKEQSINIDVDGVINYERNTYNLLKCDVAAQLGKTLSNKPPICGKVNPIIDSSTPPRG</sequence>
<feature type="compositionally biased region" description="Basic and acidic residues" evidence="1">
    <location>
        <begin position="742"/>
        <end position="753"/>
    </location>
</feature>
<accession>A0ABR8HTM7</accession>